<dbReference type="GO" id="GO:0030246">
    <property type="term" value="F:carbohydrate binding"/>
    <property type="evidence" value="ECO:0007669"/>
    <property type="project" value="InterPro"/>
</dbReference>
<evidence type="ECO:0000259" key="8">
    <source>
        <dbReference type="PROSITE" id="PS50268"/>
    </source>
</evidence>
<dbReference type="Pfam" id="PF00150">
    <property type="entry name" value="Cellulase"/>
    <property type="match status" value="1"/>
</dbReference>
<dbReference type="Pfam" id="PF03422">
    <property type="entry name" value="CBM_6"/>
    <property type="match status" value="1"/>
</dbReference>
<dbReference type="EMBL" id="QOVM01000001">
    <property type="protein sequence ID" value="RXG24249.1"/>
    <property type="molecule type" value="Genomic_DNA"/>
</dbReference>
<comment type="similarity">
    <text evidence="1 7">Belongs to the glycosyl hydrolase 5 (cellulase A) family.</text>
</comment>
<dbReference type="InterPro" id="IPR002126">
    <property type="entry name" value="Cadherin-like_dom"/>
</dbReference>
<dbReference type="SUPFAM" id="SSF51445">
    <property type="entry name" value="(Trans)glycosidases"/>
    <property type="match status" value="1"/>
</dbReference>
<dbReference type="PROSITE" id="PS50268">
    <property type="entry name" value="CADHERIN_2"/>
    <property type="match status" value="1"/>
</dbReference>
<dbReference type="GO" id="GO:0030245">
    <property type="term" value="P:cellulose catabolic process"/>
    <property type="evidence" value="ECO:0007669"/>
    <property type="project" value="UniProtKB-KW"/>
</dbReference>
<evidence type="ECO:0000313" key="11">
    <source>
        <dbReference type="Proteomes" id="UP000289238"/>
    </source>
</evidence>
<comment type="caution">
    <text evidence="10">The sequence shown here is derived from an EMBL/GenBank/DDBJ whole genome shotgun (WGS) entry which is preliminary data.</text>
</comment>
<evidence type="ECO:0000313" key="10">
    <source>
        <dbReference type="EMBL" id="RXG24249.1"/>
    </source>
</evidence>
<dbReference type="CDD" id="cd04080">
    <property type="entry name" value="CBM6_cellulase-like"/>
    <property type="match status" value="1"/>
</dbReference>
<evidence type="ECO:0000256" key="7">
    <source>
        <dbReference type="RuleBase" id="RU361153"/>
    </source>
</evidence>
<evidence type="ECO:0000259" key="9">
    <source>
        <dbReference type="PROSITE" id="PS51175"/>
    </source>
</evidence>
<evidence type="ECO:0000256" key="6">
    <source>
        <dbReference type="ARBA" id="ARBA00023326"/>
    </source>
</evidence>
<keyword evidence="2 7" id="KW-0378">Hydrolase</keyword>
<keyword evidence="5 7" id="KW-0326">Glycosidase</keyword>
<dbReference type="InterPro" id="IPR008979">
    <property type="entry name" value="Galactose-bd-like_sf"/>
</dbReference>
<dbReference type="GO" id="GO:0008422">
    <property type="term" value="F:beta-glucosidase activity"/>
    <property type="evidence" value="ECO:0007669"/>
    <property type="project" value="TreeGrafter"/>
</dbReference>
<dbReference type="GO" id="GO:0007156">
    <property type="term" value="P:homophilic cell adhesion via plasma membrane adhesion molecules"/>
    <property type="evidence" value="ECO:0007669"/>
    <property type="project" value="InterPro"/>
</dbReference>
<dbReference type="GO" id="GO:0016020">
    <property type="term" value="C:membrane"/>
    <property type="evidence" value="ECO:0007669"/>
    <property type="project" value="InterPro"/>
</dbReference>
<dbReference type="RefSeq" id="WP_128756000.1">
    <property type="nucleotide sequence ID" value="NZ_QOVM01000001.1"/>
</dbReference>
<evidence type="ECO:0000256" key="3">
    <source>
        <dbReference type="ARBA" id="ARBA00023001"/>
    </source>
</evidence>
<gene>
    <name evidence="10" type="ORF">DSM00_33</name>
</gene>
<dbReference type="AlphaFoldDB" id="A0A4Q0PDV5"/>
<organism evidence="10 11">
    <name type="scientific">Leeuwenhoekiella aequorea</name>
    <dbReference type="NCBI Taxonomy" id="283736"/>
    <lineage>
        <taxon>Bacteria</taxon>
        <taxon>Pseudomonadati</taxon>
        <taxon>Bacteroidota</taxon>
        <taxon>Flavobacteriia</taxon>
        <taxon>Flavobacteriales</taxon>
        <taxon>Flavobacteriaceae</taxon>
        <taxon>Leeuwenhoekiella</taxon>
    </lineage>
</organism>
<accession>A0A4Q0PDV5</accession>
<dbReference type="PANTHER" id="PTHR31297">
    <property type="entry name" value="GLUCAN ENDO-1,6-BETA-GLUCOSIDASE B"/>
    <property type="match status" value="1"/>
</dbReference>
<dbReference type="GO" id="GO:0005509">
    <property type="term" value="F:calcium ion binding"/>
    <property type="evidence" value="ECO:0007669"/>
    <property type="project" value="InterPro"/>
</dbReference>
<feature type="domain" description="Cadherin" evidence="8">
    <location>
        <begin position="428"/>
        <end position="550"/>
    </location>
</feature>
<keyword evidence="4" id="KW-0119">Carbohydrate metabolism</keyword>
<dbReference type="Gene3D" id="3.20.20.80">
    <property type="entry name" value="Glycosidases"/>
    <property type="match status" value="1"/>
</dbReference>
<proteinExistence type="inferred from homology"/>
<evidence type="ECO:0000256" key="4">
    <source>
        <dbReference type="ARBA" id="ARBA00023277"/>
    </source>
</evidence>
<dbReference type="Gene3D" id="2.60.120.260">
    <property type="entry name" value="Galactose-binding domain-like"/>
    <property type="match status" value="1"/>
</dbReference>
<dbReference type="Proteomes" id="UP000289238">
    <property type="component" value="Unassembled WGS sequence"/>
</dbReference>
<evidence type="ECO:0000256" key="5">
    <source>
        <dbReference type="ARBA" id="ARBA00023295"/>
    </source>
</evidence>
<feature type="domain" description="CBM6" evidence="9">
    <location>
        <begin position="454"/>
        <end position="577"/>
    </location>
</feature>
<dbReference type="GO" id="GO:0005576">
    <property type="term" value="C:extracellular region"/>
    <property type="evidence" value="ECO:0007669"/>
    <property type="project" value="TreeGrafter"/>
</dbReference>
<keyword evidence="11" id="KW-1185">Reference proteome</keyword>
<evidence type="ECO:0000256" key="2">
    <source>
        <dbReference type="ARBA" id="ARBA00022801"/>
    </source>
</evidence>
<dbReference type="InterPro" id="IPR017853">
    <property type="entry name" value="GH"/>
</dbReference>
<dbReference type="GO" id="GO:0009986">
    <property type="term" value="C:cell surface"/>
    <property type="evidence" value="ECO:0007669"/>
    <property type="project" value="TreeGrafter"/>
</dbReference>
<dbReference type="SUPFAM" id="SSF49785">
    <property type="entry name" value="Galactose-binding domain-like"/>
    <property type="match status" value="1"/>
</dbReference>
<dbReference type="InterPro" id="IPR005084">
    <property type="entry name" value="CBM6"/>
</dbReference>
<evidence type="ECO:0000256" key="1">
    <source>
        <dbReference type="ARBA" id="ARBA00005641"/>
    </source>
</evidence>
<keyword evidence="3" id="KW-0136">Cellulose degradation</keyword>
<dbReference type="OrthoDB" id="9800955at2"/>
<protein>
    <submittedName>
        <fullName evidence="10">Carbohydrate binding protein with CBM6 domain</fullName>
    </submittedName>
</protein>
<dbReference type="PROSITE" id="PS51175">
    <property type="entry name" value="CBM6"/>
    <property type="match status" value="1"/>
</dbReference>
<keyword evidence="6" id="KW-0624">Polysaccharide degradation</keyword>
<reference evidence="10 11" key="1">
    <citation type="submission" date="2018-07" db="EMBL/GenBank/DDBJ databases">
        <title>Leeuwenhoekiella genomics.</title>
        <authorList>
            <person name="Tahon G."/>
            <person name="Willems A."/>
        </authorList>
    </citation>
    <scope>NUCLEOTIDE SEQUENCE [LARGE SCALE GENOMIC DNA]</scope>
    <source>
        <strain evidence="10 11">LMG 22550</strain>
    </source>
</reference>
<name>A0A4Q0PDV5_9FLAO</name>
<dbReference type="InterPro" id="IPR050386">
    <property type="entry name" value="Glycosyl_hydrolase_5"/>
</dbReference>
<dbReference type="InterPro" id="IPR001547">
    <property type="entry name" value="Glyco_hydro_5"/>
</dbReference>
<sequence length="578" mass="66523">MKITHLIFLTFFLFGSQVFGQGFLKAENSKIVNENGENVLLRGIGLGGYMLQEGYMLQVPFSGQQYVFKEHVEELVGKEKTEQFYAAWRKNHMQKRDVDSLKQWGFNSIRLPLHYNLFTLPVDEEPVAGKNTWLEEGFQLTDSLLKWCKANKMYLILDMHAAPGGQGHDVNISDRNPSKPSLWESEANQQKLIAVWQKLAERYKDETWIGAYDLLNEPNWTFENGKNENGIEDTENKPLRKLLEELTKAVREIDTNHIVIIEGNGWGNNYNGVLPPWDTNIVLSFHKYWNYNDTASIQQFLEYRNKYNIPVWLGESGENSNVWFRDAISLMEENNIGWCWWPLKKLGFNNPLEIKINKGYRDLLNYWAEKSEKPSSEEAFEALMQLAENAKIENCIVHYDVLDAIIRQPKNADAIPFKYNQLKNQLVIKAADYDLGTDGVAYHDTISANYHISTGKERQTWNLGRTYRNDGVDLFKINPDNEAVYVGDLEQHEWLHYTVNTNEAGAYSISLKISSNTNTGKASLLINDRNTTPINIENTADKWEWTAPVSVYLKAGKNTIKLLVEHSGFNLQSIKISN</sequence>
<dbReference type="PANTHER" id="PTHR31297:SF41">
    <property type="entry name" value="ENDOGLUCANASE, PUTATIVE (AFU_ORTHOLOGUE AFUA_5G01830)-RELATED"/>
    <property type="match status" value="1"/>
</dbReference>